<name>A0ABT0RG81_9SPHN</name>
<proteinExistence type="predicted"/>
<dbReference type="RefSeq" id="WP_249868148.1">
    <property type="nucleotide sequence ID" value="NZ_JAMGBC010000001.1"/>
</dbReference>
<protein>
    <submittedName>
        <fullName evidence="1">Uncharacterized protein</fullName>
    </submittedName>
</protein>
<reference evidence="1" key="1">
    <citation type="submission" date="2022-05" db="EMBL/GenBank/DDBJ databases">
        <authorList>
            <person name="Jo J.-H."/>
            <person name="Im W.-T."/>
        </authorList>
    </citation>
    <scope>NUCLEOTIDE SEQUENCE</scope>
    <source>
        <strain evidence="1">RG327</strain>
    </source>
</reference>
<dbReference type="EMBL" id="JAMGBC010000001">
    <property type="protein sequence ID" value="MCL6679238.1"/>
    <property type="molecule type" value="Genomic_DNA"/>
</dbReference>
<comment type="caution">
    <text evidence="1">The sequence shown here is derived from an EMBL/GenBank/DDBJ whole genome shotgun (WGS) entry which is preliminary data.</text>
</comment>
<evidence type="ECO:0000313" key="2">
    <source>
        <dbReference type="Proteomes" id="UP001165343"/>
    </source>
</evidence>
<organism evidence="1 2">
    <name type="scientific">Sphingomonas anseongensis</name>
    <dbReference type="NCBI Taxonomy" id="2908207"/>
    <lineage>
        <taxon>Bacteria</taxon>
        <taxon>Pseudomonadati</taxon>
        <taxon>Pseudomonadota</taxon>
        <taxon>Alphaproteobacteria</taxon>
        <taxon>Sphingomonadales</taxon>
        <taxon>Sphingomonadaceae</taxon>
        <taxon>Sphingomonas</taxon>
    </lineage>
</organism>
<gene>
    <name evidence="1" type="ORF">LZ519_07945</name>
</gene>
<keyword evidence="2" id="KW-1185">Reference proteome</keyword>
<dbReference type="Proteomes" id="UP001165343">
    <property type="component" value="Unassembled WGS sequence"/>
</dbReference>
<sequence>MSGQTTITRTLIAALGALLMSSVAVGSAIAPAHVAVAQTQSSINA</sequence>
<evidence type="ECO:0000313" key="1">
    <source>
        <dbReference type="EMBL" id="MCL6679238.1"/>
    </source>
</evidence>
<accession>A0ABT0RG81</accession>